<evidence type="ECO:0000313" key="1">
    <source>
        <dbReference type="EMBL" id="QHT18791.1"/>
    </source>
</evidence>
<dbReference type="EMBL" id="MN739659">
    <property type="protein sequence ID" value="QHT18791.1"/>
    <property type="molecule type" value="Genomic_DNA"/>
</dbReference>
<protein>
    <submittedName>
        <fullName evidence="1">Uncharacterized protein</fullName>
    </submittedName>
</protein>
<organism evidence="1">
    <name type="scientific">viral metagenome</name>
    <dbReference type="NCBI Taxonomy" id="1070528"/>
    <lineage>
        <taxon>unclassified sequences</taxon>
        <taxon>metagenomes</taxon>
        <taxon>organismal metagenomes</taxon>
    </lineage>
</organism>
<dbReference type="AlphaFoldDB" id="A0A6C0DQT4"/>
<proteinExistence type="predicted"/>
<reference evidence="1" key="1">
    <citation type="journal article" date="2020" name="Nature">
        <title>Giant virus diversity and host interactions through global metagenomics.</title>
        <authorList>
            <person name="Schulz F."/>
            <person name="Roux S."/>
            <person name="Paez-Espino D."/>
            <person name="Jungbluth S."/>
            <person name="Walsh D.A."/>
            <person name="Denef V.J."/>
            <person name="McMahon K.D."/>
            <person name="Konstantinidis K.T."/>
            <person name="Eloe-Fadrosh E.A."/>
            <person name="Kyrpides N.C."/>
            <person name="Woyke T."/>
        </authorList>
    </citation>
    <scope>NUCLEOTIDE SEQUENCE</scope>
    <source>
        <strain evidence="1">GVMAG-M-3300023174-49</strain>
    </source>
</reference>
<accession>A0A6C0DQT4</accession>
<sequence>MDSEYVEINNIADHDDIVDEKMDDVDLTDDNTLEVNQLIEIKKIFDNYSTHWHSKEYNEIVEKVNKYLLQFCNHTKETDLFDITPEKSMTVCYCTRCYCVFDDSK</sequence>
<name>A0A6C0DQT4_9ZZZZ</name>